<dbReference type="EMBL" id="CP159373">
    <property type="protein sequence ID" value="XCN71030.1"/>
    <property type="molecule type" value="Genomic_DNA"/>
</dbReference>
<dbReference type="AlphaFoldDB" id="A0AAU8LPT7"/>
<dbReference type="InterPro" id="IPR013406">
    <property type="entry name" value="CHP02574_addiction_mod"/>
</dbReference>
<protein>
    <submittedName>
        <fullName evidence="1">Addiction module protein</fullName>
    </submittedName>
</protein>
<dbReference type="KEGG" id="eaj:Q3M24_11935"/>
<dbReference type="Pfam" id="PF09720">
    <property type="entry name" value="Unstab_antitox"/>
    <property type="match status" value="1"/>
</dbReference>
<organism evidence="1">
    <name type="scientific">Candidatus Electrothrix aestuarii</name>
    <dbReference type="NCBI Taxonomy" id="3062594"/>
    <lineage>
        <taxon>Bacteria</taxon>
        <taxon>Pseudomonadati</taxon>
        <taxon>Thermodesulfobacteriota</taxon>
        <taxon>Desulfobulbia</taxon>
        <taxon>Desulfobulbales</taxon>
        <taxon>Desulfobulbaceae</taxon>
        <taxon>Candidatus Electrothrix</taxon>
    </lineage>
</organism>
<name>A0AAU8LPT7_9BACT</name>
<reference evidence="1" key="2">
    <citation type="submission" date="2024-06" db="EMBL/GenBank/DDBJ databases">
        <authorList>
            <person name="Plum-Jensen L.E."/>
            <person name="Schramm A."/>
            <person name="Marshall I.P.G."/>
        </authorList>
    </citation>
    <scope>NUCLEOTIDE SEQUENCE</scope>
    <source>
        <strain evidence="1">Rat1</strain>
    </source>
</reference>
<reference evidence="1" key="1">
    <citation type="journal article" date="2024" name="Syst. Appl. Microbiol.">
        <title>First single-strain enrichments of Electrothrix cable bacteria, description of E. aestuarii sp. nov. and E. rattekaaiensis sp. nov., and proposal of a cable bacteria taxonomy following the rules of the SeqCode.</title>
        <authorList>
            <person name="Plum-Jensen L.E."/>
            <person name="Schramm A."/>
            <person name="Marshall I.P.G."/>
        </authorList>
    </citation>
    <scope>NUCLEOTIDE SEQUENCE</scope>
    <source>
        <strain evidence="1">Rat1</strain>
    </source>
</reference>
<evidence type="ECO:0000313" key="1">
    <source>
        <dbReference type="EMBL" id="XCN71030.1"/>
    </source>
</evidence>
<proteinExistence type="predicted"/>
<sequence>MNTDLEQCEQLARQLPLQERSVLLSRLISSLDELNESECESLWVKEAGRRYRKYKEGNIPSRSAEEVFRDARAKLREIR</sequence>
<accession>A0AAU8LPT7</accession>
<gene>
    <name evidence="1" type="ORF">Q3M24_11935</name>
</gene>